<dbReference type="EMBL" id="LOED01000005">
    <property type="protein sequence ID" value="KXG78082.1"/>
    <property type="molecule type" value="Genomic_DNA"/>
</dbReference>
<dbReference type="Proteomes" id="UP000070427">
    <property type="component" value="Unassembled WGS sequence"/>
</dbReference>
<protein>
    <recommendedName>
        <fullName evidence="4">DUF5317 domain-containing protein</fullName>
    </recommendedName>
</protein>
<evidence type="ECO:0008006" key="4">
    <source>
        <dbReference type="Google" id="ProtNLM"/>
    </source>
</evidence>
<feature type="transmembrane region" description="Helical" evidence="1">
    <location>
        <begin position="159"/>
        <end position="180"/>
    </location>
</feature>
<dbReference type="InParanoid" id="A0A140LC07"/>
<keyword evidence="1" id="KW-0472">Membrane</keyword>
<accession>A0A140LC07</accession>
<name>A0A140LC07_9FIRM</name>
<keyword evidence="1" id="KW-1133">Transmembrane helix</keyword>
<feature type="transmembrane region" description="Helical" evidence="1">
    <location>
        <begin position="54"/>
        <end position="76"/>
    </location>
</feature>
<dbReference type="STRING" id="520764.AN618_07010"/>
<dbReference type="RefSeq" id="WP_066352142.1">
    <property type="nucleotide sequence ID" value="NZ_LOED01000005.1"/>
</dbReference>
<reference evidence="2 3" key="1">
    <citation type="submission" date="2015-12" db="EMBL/GenBank/DDBJ databases">
        <title>Draft genome sequnece of Fervidicola ferrireducens strain Y170.</title>
        <authorList>
            <person name="Patel B.K."/>
        </authorList>
    </citation>
    <scope>NUCLEOTIDE SEQUENCE [LARGE SCALE GENOMIC DNA]</scope>
    <source>
        <strain evidence="2 3">Y170</strain>
    </source>
</reference>
<dbReference type="InterPro" id="IPR035168">
    <property type="entry name" value="DUF5317"/>
</dbReference>
<organism evidence="2 3">
    <name type="scientific">Fervidicola ferrireducens</name>
    <dbReference type="NCBI Taxonomy" id="520764"/>
    <lineage>
        <taxon>Bacteria</taxon>
        <taxon>Bacillati</taxon>
        <taxon>Bacillota</taxon>
        <taxon>Clostridia</taxon>
        <taxon>Thermosediminibacterales</taxon>
        <taxon>Thermosediminibacteraceae</taxon>
        <taxon>Fervidicola</taxon>
    </lineage>
</organism>
<gene>
    <name evidence="2" type="ORF">AN618_07010</name>
</gene>
<dbReference type="Pfam" id="PF17248">
    <property type="entry name" value="DUF5317"/>
    <property type="match status" value="1"/>
</dbReference>
<evidence type="ECO:0000256" key="1">
    <source>
        <dbReference type="SAM" id="Phobius"/>
    </source>
</evidence>
<evidence type="ECO:0000313" key="3">
    <source>
        <dbReference type="Proteomes" id="UP000070427"/>
    </source>
</evidence>
<keyword evidence="1" id="KW-0812">Transmembrane</keyword>
<dbReference type="AlphaFoldDB" id="A0A140LC07"/>
<evidence type="ECO:0000313" key="2">
    <source>
        <dbReference type="EMBL" id="KXG78082.1"/>
    </source>
</evidence>
<dbReference type="OrthoDB" id="37447at2"/>
<proteinExistence type="predicted"/>
<comment type="caution">
    <text evidence="2">The sequence shown here is derived from an EMBL/GenBank/DDBJ whole genome shotgun (WGS) entry which is preliminary data.</text>
</comment>
<keyword evidence="3" id="KW-1185">Reference proteome</keyword>
<sequence>MLLVDFVLLSIIVGFLRKGSLKKLGEIPIKKLEIIFLSFVIRYFPLFLKGPLKGYVADYILIISFISYGLLLYSLLSNWHLKPLRIVTLGVLLNFLAIIANGGKMPVSLWAVDVAGLGDFKQDLFSPLYPYHTAMTPETRFKIFGDIFPLPKPYPNPKVFSLGDVLMGVGVFLLIQEAMLKKKSASDKISKRKLKRNL</sequence>